<dbReference type="Pfam" id="PF01575">
    <property type="entry name" value="MaoC_dehydratas"/>
    <property type="match status" value="1"/>
</dbReference>
<evidence type="ECO:0000259" key="1">
    <source>
        <dbReference type="Pfam" id="PF01575"/>
    </source>
</evidence>
<gene>
    <name evidence="2" type="ORF">LRX75_09555</name>
</gene>
<name>A0A9X1NQH2_9HYPH</name>
<keyword evidence="3" id="KW-1185">Reference proteome</keyword>
<proteinExistence type="predicted"/>
<accession>A0A9X1NQH2</accession>
<feature type="domain" description="MaoC-like" evidence="1">
    <location>
        <begin position="21"/>
        <end position="115"/>
    </location>
</feature>
<comment type="caution">
    <text evidence="2">The sequence shown here is derived from an EMBL/GenBank/DDBJ whole genome shotgun (WGS) entry which is preliminary data.</text>
</comment>
<dbReference type="AlphaFoldDB" id="A0A9X1NQH2"/>
<dbReference type="CDD" id="cd03454">
    <property type="entry name" value="YdeM"/>
    <property type="match status" value="1"/>
</dbReference>
<dbReference type="InterPro" id="IPR002539">
    <property type="entry name" value="MaoC-like_dom"/>
</dbReference>
<sequence>MDQQKTRLFLDDLVVGMPFSSGTIDITADAIRSFASQFDPQPFHLDEEAARPTLFGGLAASGWHTAALTMRLIVDSLPFDGGLIGTRCDLTWPLPTRPGDRLRAEGEIAEINPSRSKPDRGIVVMHCRTLNQDGGVVQTLTASLLVFRRPATETL</sequence>
<evidence type="ECO:0000313" key="2">
    <source>
        <dbReference type="EMBL" id="MCD7109292.1"/>
    </source>
</evidence>
<dbReference type="Proteomes" id="UP001139089">
    <property type="component" value="Unassembled WGS sequence"/>
</dbReference>
<dbReference type="InterPro" id="IPR029069">
    <property type="entry name" value="HotDog_dom_sf"/>
</dbReference>
<dbReference type="PANTHER" id="PTHR43664:SF1">
    <property type="entry name" value="BETA-METHYLMALYL-COA DEHYDRATASE"/>
    <property type="match status" value="1"/>
</dbReference>
<dbReference type="PANTHER" id="PTHR43664">
    <property type="entry name" value="MONOAMINE OXIDASE-RELATED"/>
    <property type="match status" value="1"/>
</dbReference>
<reference evidence="2" key="1">
    <citation type="submission" date="2021-12" db="EMBL/GenBank/DDBJ databases">
        <authorList>
            <person name="Li Y."/>
        </authorList>
    </citation>
    <scope>NUCLEOTIDE SEQUENCE</scope>
    <source>
        <strain evidence="2">DKSPLA3</strain>
    </source>
</reference>
<organism evidence="2 3">
    <name type="scientific">Rhizobium quercicola</name>
    <dbReference type="NCBI Taxonomy" id="2901226"/>
    <lineage>
        <taxon>Bacteria</taxon>
        <taxon>Pseudomonadati</taxon>
        <taxon>Pseudomonadota</taxon>
        <taxon>Alphaproteobacteria</taxon>
        <taxon>Hyphomicrobiales</taxon>
        <taxon>Rhizobiaceae</taxon>
        <taxon>Rhizobium/Agrobacterium group</taxon>
        <taxon>Rhizobium</taxon>
    </lineage>
</organism>
<dbReference type="RefSeq" id="WP_231813784.1">
    <property type="nucleotide sequence ID" value="NZ_JAJOZR010000005.1"/>
</dbReference>
<protein>
    <submittedName>
        <fullName evidence="2">MaoC family dehydratase</fullName>
    </submittedName>
</protein>
<dbReference type="InterPro" id="IPR052342">
    <property type="entry name" value="MCH/BMMD"/>
</dbReference>
<evidence type="ECO:0000313" key="3">
    <source>
        <dbReference type="Proteomes" id="UP001139089"/>
    </source>
</evidence>
<dbReference type="EMBL" id="JAJOZR010000005">
    <property type="protein sequence ID" value="MCD7109292.1"/>
    <property type="molecule type" value="Genomic_DNA"/>
</dbReference>
<dbReference type="Gene3D" id="3.10.129.10">
    <property type="entry name" value="Hotdog Thioesterase"/>
    <property type="match status" value="1"/>
</dbReference>
<dbReference type="SUPFAM" id="SSF54637">
    <property type="entry name" value="Thioesterase/thiol ester dehydrase-isomerase"/>
    <property type="match status" value="1"/>
</dbReference>